<evidence type="ECO:0000256" key="2">
    <source>
        <dbReference type="SAM" id="SignalP"/>
    </source>
</evidence>
<dbReference type="PANTHER" id="PTHR47791">
    <property type="entry name" value="MEIOTICALLY UP-REGULATED GENE 191 PROTEIN"/>
    <property type="match status" value="1"/>
</dbReference>
<comment type="caution">
    <text evidence="3">The sequence shown here is derived from an EMBL/GenBank/DDBJ whole genome shotgun (WGS) entry which is preliminary data.</text>
</comment>
<feature type="region of interest" description="Disordered" evidence="1">
    <location>
        <begin position="25"/>
        <end position="44"/>
    </location>
</feature>
<feature type="region of interest" description="Disordered" evidence="1">
    <location>
        <begin position="444"/>
        <end position="466"/>
    </location>
</feature>
<accession>A0AAN9VD33</accession>
<evidence type="ECO:0008006" key="5">
    <source>
        <dbReference type="Google" id="ProtNLM"/>
    </source>
</evidence>
<gene>
    <name evidence="3" type="ORF">SLS62_000306</name>
</gene>
<dbReference type="EMBL" id="JAKJXP020000001">
    <property type="protein sequence ID" value="KAK7757928.1"/>
    <property type="molecule type" value="Genomic_DNA"/>
</dbReference>
<dbReference type="Pfam" id="PF03663">
    <property type="entry name" value="Glyco_hydro_76"/>
    <property type="match status" value="1"/>
</dbReference>
<protein>
    <recommendedName>
        <fullName evidence="5">Glycosyl hydrolase</fullName>
    </recommendedName>
</protein>
<feature type="region of interest" description="Disordered" evidence="1">
    <location>
        <begin position="319"/>
        <end position="338"/>
    </location>
</feature>
<dbReference type="AlphaFoldDB" id="A0AAN9VD33"/>
<name>A0AAN9VD33_9PEZI</name>
<evidence type="ECO:0000313" key="4">
    <source>
        <dbReference type="Proteomes" id="UP001320420"/>
    </source>
</evidence>
<dbReference type="SUPFAM" id="SSF48208">
    <property type="entry name" value="Six-hairpin glycosidases"/>
    <property type="match status" value="1"/>
</dbReference>
<dbReference type="PANTHER" id="PTHR47791:SF2">
    <property type="entry name" value="ENDO MANNANASE, GH76 FAMILY (EUROFUNG)"/>
    <property type="match status" value="1"/>
</dbReference>
<organism evidence="3 4">
    <name type="scientific">Diatrype stigma</name>
    <dbReference type="NCBI Taxonomy" id="117547"/>
    <lineage>
        <taxon>Eukaryota</taxon>
        <taxon>Fungi</taxon>
        <taxon>Dikarya</taxon>
        <taxon>Ascomycota</taxon>
        <taxon>Pezizomycotina</taxon>
        <taxon>Sordariomycetes</taxon>
        <taxon>Xylariomycetidae</taxon>
        <taxon>Xylariales</taxon>
        <taxon>Diatrypaceae</taxon>
        <taxon>Diatrype</taxon>
    </lineage>
</organism>
<feature type="compositionally biased region" description="Low complexity" evidence="1">
    <location>
        <begin position="34"/>
        <end position="44"/>
    </location>
</feature>
<reference evidence="3 4" key="1">
    <citation type="submission" date="2024-02" db="EMBL/GenBank/DDBJ databases">
        <title>De novo assembly and annotation of 12 fungi associated with fruit tree decline syndrome in Ontario, Canada.</title>
        <authorList>
            <person name="Sulman M."/>
            <person name="Ellouze W."/>
            <person name="Ilyukhin E."/>
        </authorList>
    </citation>
    <scope>NUCLEOTIDE SEQUENCE [LARGE SCALE GENOMIC DNA]</scope>
    <source>
        <strain evidence="3 4">M11/M66-122</strain>
    </source>
</reference>
<dbReference type="Gene3D" id="1.50.10.20">
    <property type="match status" value="1"/>
</dbReference>
<feature type="compositionally biased region" description="Basic and acidic residues" evidence="1">
    <location>
        <begin position="665"/>
        <end position="679"/>
    </location>
</feature>
<feature type="compositionally biased region" description="Basic and acidic residues" evidence="1">
    <location>
        <begin position="695"/>
        <end position="704"/>
    </location>
</feature>
<proteinExistence type="predicted"/>
<keyword evidence="2" id="KW-0732">Signal</keyword>
<dbReference type="Proteomes" id="UP001320420">
    <property type="component" value="Unassembled WGS sequence"/>
</dbReference>
<feature type="signal peptide" evidence="2">
    <location>
        <begin position="1"/>
        <end position="23"/>
    </location>
</feature>
<feature type="chain" id="PRO_5043019379" description="Glycosyl hydrolase" evidence="2">
    <location>
        <begin position="24"/>
        <end position="725"/>
    </location>
</feature>
<sequence>MAQRRRRTLSLAVLGLFQSLPFASQVGPHREPAPDSSVPSSQAQAQAQAQEECSIFATSREQCDPAVLESFLPHDVTAAIAKNGKHPEPEIGLLDDMLSALGVLQEEYYEVWLGSWPDGIDWTRAVVGTHVSGSIRTLSESLASVKFDDKNRVLDWKLKSNLIDSYFTHIIGYYFGEDDFSIRHEAFDDMLWVVLGWLEAVQFLNTHTGLHFTPDSQATAAGTAAAAGLRTDGSTSPPQVLDVMSNQTYHGNSWIPAFAHRARIFWDLASQGWDTELCDGGMVWNPRLLPYKNAITNELFIAASIAMYLHFPGDDIESPFSSQKSRGTRDVGGGSGSTRDPKYLKAAIDGYRWLAASNMTDAQGLYTDGFHISGLRDSGSNNTRCDEREDTVLTYNQGVLLTGLRGLWEATGAPSYLADGHALIQRVIRATGWDLCTGRPFVEDNDDDGTAGPHPHPHTYPRPRPLPRWQGLGRAGILEDPCDASAVCNQDATTFKGIYFHHLAAFCAPLPPVAGAAGKNEQGMKSGSEVRITMEKAKEEEAFNATRESHDDACATYRGWLAHNAKAALATRDARGRFGQWWTAGLLFRNHSAAAAAWPTMADDGVPRDLHANSSDYTLWRGPYDFGLIDHEDGDGVGGPAVAFPDNDYGDDGAAGGQQKPLRSSSDKGRGDEPVERRRGVAPAPAPAPVAGRGDPNERGRGRTVETQSGGVALLRAYWKIGRPI</sequence>
<keyword evidence="4" id="KW-1185">Reference proteome</keyword>
<dbReference type="InterPro" id="IPR005198">
    <property type="entry name" value="Glyco_hydro_76"/>
</dbReference>
<dbReference type="InterPro" id="IPR008928">
    <property type="entry name" value="6-hairpin_glycosidase_sf"/>
</dbReference>
<dbReference type="InterPro" id="IPR053169">
    <property type="entry name" value="MUG_Protein"/>
</dbReference>
<evidence type="ECO:0000313" key="3">
    <source>
        <dbReference type="EMBL" id="KAK7757928.1"/>
    </source>
</evidence>
<dbReference type="GO" id="GO:0005975">
    <property type="term" value="P:carbohydrate metabolic process"/>
    <property type="evidence" value="ECO:0007669"/>
    <property type="project" value="InterPro"/>
</dbReference>
<evidence type="ECO:0000256" key="1">
    <source>
        <dbReference type="SAM" id="MobiDB-lite"/>
    </source>
</evidence>
<feature type="region of interest" description="Disordered" evidence="1">
    <location>
        <begin position="637"/>
        <end position="708"/>
    </location>
</feature>